<proteinExistence type="predicted"/>
<protein>
    <submittedName>
        <fullName evidence="2">ECF transporter S component</fullName>
    </submittedName>
</protein>
<name>A0A7G6E8F7_THEFR</name>
<dbReference type="Gene3D" id="1.10.1760.20">
    <property type="match status" value="1"/>
</dbReference>
<gene>
    <name evidence="2" type="ORF">BR63_09050</name>
</gene>
<feature type="transmembrane region" description="Helical" evidence="1">
    <location>
        <begin position="117"/>
        <end position="140"/>
    </location>
</feature>
<feature type="transmembrane region" description="Helical" evidence="1">
    <location>
        <begin position="54"/>
        <end position="79"/>
    </location>
</feature>
<feature type="transmembrane region" description="Helical" evidence="1">
    <location>
        <begin position="152"/>
        <end position="176"/>
    </location>
</feature>
<dbReference type="EMBL" id="CP045798">
    <property type="protein sequence ID" value="QNB48361.1"/>
    <property type="molecule type" value="Genomic_DNA"/>
</dbReference>
<evidence type="ECO:0000313" key="3">
    <source>
        <dbReference type="Proteomes" id="UP000515847"/>
    </source>
</evidence>
<keyword evidence="1" id="KW-0472">Membrane</keyword>
<sequence>MGIYIFTKERLSTVNNNHAKQTITAGLLIALGLVLPMAFHTFGMGGPVFLPMHIPVLLGGFVLSPLYALLVGMVTPIASSVLTSMPPLFPGAVQMMFELGTYGLVISYLYHKRNISLFPTLLTGMLAGRFVAGAVNYLLLTQFLAKAFKLKVFLTAAFVTAVPGIIIQLVIIPIMVRLLEKANFIMGKENINDSRTQS</sequence>
<dbReference type="OrthoDB" id="9815422at2"/>
<organism evidence="2 3">
    <name type="scientific">Thermanaerosceptrum fracticalcis</name>
    <dbReference type="NCBI Taxonomy" id="1712410"/>
    <lineage>
        <taxon>Bacteria</taxon>
        <taxon>Bacillati</taxon>
        <taxon>Bacillota</taxon>
        <taxon>Clostridia</taxon>
        <taxon>Eubacteriales</taxon>
        <taxon>Peptococcaceae</taxon>
        <taxon>Thermanaerosceptrum</taxon>
    </lineage>
</organism>
<keyword evidence="3" id="KW-1185">Reference proteome</keyword>
<dbReference type="GO" id="GO:0022857">
    <property type="term" value="F:transmembrane transporter activity"/>
    <property type="evidence" value="ECO:0007669"/>
    <property type="project" value="InterPro"/>
</dbReference>
<feature type="transmembrane region" description="Helical" evidence="1">
    <location>
        <begin position="23"/>
        <end position="42"/>
    </location>
</feature>
<dbReference type="AlphaFoldDB" id="A0A7G6E8F7"/>
<dbReference type="KEGG" id="tfr:BR63_09050"/>
<accession>A0A7G6E8F7</accession>
<dbReference type="InterPro" id="IPR024529">
    <property type="entry name" value="ECF_trnsprt_substrate-spec"/>
</dbReference>
<reference evidence="2 3" key="1">
    <citation type="journal article" date="2019" name="Front. Microbiol.">
        <title>Thermoanaerosceptrum fracticalcis gen. nov. sp. nov., a Novel Fumarate-Fermenting Microorganism From a Deep Fractured Carbonate Aquifer of the US Great Basin.</title>
        <authorList>
            <person name="Hamilton-Brehm S.D."/>
            <person name="Stewart L.E."/>
            <person name="Zavarin M."/>
            <person name="Caldwell M."/>
            <person name="Lawson P.A."/>
            <person name="Onstott T.C."/>
            <person name="Grzymski J."/>
            <person name="Neveux I."/>
            <person name="Lollar B.S."/>
            <person name="Russell C.E."/>
            <person name="Moser D.P."/>
        </authorList>
    </citation>
    <scope>NUCLEOTIDE SEQUENCE [LARGE SCALE GENOMIC DNA]</scope>
    <source>
        <strain evidence="2 3">DRI-13</strain>
    </source>
</reference>
<dbReference type="Proteomes" id="UP000515847">
    <property type="component" value="Chromosome"/>
</dbReference>
<evidence type="ECO:0000313" key="2">
    <source>
        <dbReference type="EMBL" id="QNB48361.1"/>
    </source>
</evidence>
<keyword evidence="1" id="KW-0812">Transmembrane</keyword>
<dbReference type="Pfam" id="PF12822">
    <property type="entry name" value="ECF_trnsprt"/>
    <property type="match status" value="1"/>
</dbReference>
<keyword evidence="1" id="KW-1133">Transmembrane helix</keyword>
<feature type="transmembrane region" description="Helical" evidence="1">
    <location>
        <begin position="91"/>
        <end position="110"/>
    </location>
</feature>
<evidence type="ECO:0000256" key="1">
    <source>
        <dbReference type="SAM" id="Phobius"/>
    </source>
</evidence>